<sequence>MARCDLTELDTTACAHCLGHTDPETETKRERARLLNSGRWFPAQFPGTCEHCGQRFEPGTAIRMEIPSGWRAECCAEPAR</sequence>
<keyword evidence="2" id="KW-1185">Reference proteome</keyword>
<name>A0ABU7QA33_9ACTN</name>
<gene>
    <name evidence="1" type="ORF">V2J94_41560</name>
</gene>
<dbReference type="Proteomes" id="UP001354709">
    <property type="component" value="Unassembled WGS sequence"/>
</dbReference>
<proteinExistence type="predicted"/>
<accession>A0ABU7QA33</accession>
<protein>
    <submittedName>
        <fullName evidence="1">Uncharacterized protein</fullName>
    </submittedName>
</protein>
<evidence type="ECO:0000313" key="1">
    <source>
        <dbReference type="EMBL" id="MEE4598259.1"/>
    </source>
</evidence>
<dbReference type="EMBL" id="JAZBJO010000045">
    <property type="protein sequence ID" value="MEE4598259.1"/>
    <property type="molecule type" value="Genomic_DNA"/>
</dbReference>
<organism evidence="1 2">
    <name type="scientific">Streptomyces asiaticus subsp. ignotus</name>
    <dbReference type="NCBI Taxonomy" id="3098222"/>
    <lineage>
        <taxon>Bacteria</taxon>
        <taxon>Bacillati</taxon>
        <taxon>Actinomycetota</taxon>
        <taxon>Actinomycetes</taxon>
        <taxon>Kitasatosporales</taxon>
        <taxon>Streptomycetaceae</taxon>
        <taxon>Streptomyces</taxon>
        <taxon>Streptomyces violaceusniger group</taxon>
    </lineage>
</organism>
<comment type="caution">
    <text evidence="1">The sequence shown here is derived from an EMBL/GenBank/DDBJ whole genome shotgun (WGS) entry which is preliminary data.</text>
</comment>
<dbReference type="RefSeq" id="WP_330815494.1">
    <property type="nucleotide sequence ID" value="NZ_JAZBJO010000045.1"/>
</dbReference>
<evidence type="ECO:0000313" key="2">
    <source>
        <dbReference type="Proteomes" id="UP001354709"/>
    </source>
</evidence>
<reference evidence="1 2" key="1">
    <citation type="submission" date="2023-11" db="EMBL/GenBank/DDBJ databases">
        <title>30 novel species of actinomycetes from the DSMZ collection.</title>
        <authorList>
            <person name="Nouioui I."/>
        </authorList>
    </citation>
    <scope>NUCLEOTIDE SEQUENCE [LARGE SCALE GENOMIC DNA]</scope>
    <source>
        <strain evidence="1 2">DSM 41524</strain>
    </source>
</reference>